<evidence type="ECO:0000313" key="2">
    <source>
        <dbReference type="WBParaSite" id="PDA_v2.g570.t1"/>
    </source>
</evidence>
<evidence type="ECO:0000313" key="1">
    <source>
        <dbReference type="Proteomes" id="UP000887578"/>
    </source>
</evidence>
<keyword evidence="1" id="KW-1185">Reference proteome</keyword>
<sequence length="186" mass="22012">MVDKTGPMNFVPSKYMGNFDSPKLQDFSLPKPIIRYITKNPTTFDYYCKIVETCKYFYSNFLIFAFSALKFVEGDKWTDQVFDCDCNDNHKFKLFDIPAKIWLDSTLNFKNNFSPNLASSLISKLYRCDISRLILYNQIITLNEFLYLIPNVYYFVFGNGYIKENNGNDLHLEKIVEYIPKLQYLY</sequence>
<organism evidence="1 2">
    <name type="scientific">Panagrolaimus davidi</name>
    <dbReference type="NCBI Taxonomy" id="227884"/>
    <lineage>
        <taxon>Eukaryota</taxon>
        <taxon>Metazoa</taxon>
        <taxon>Ecdysozoa</taxon>
        <taxon>Nematoda</taxon>
        <taxon>Chromadorea</taxon>
        <taxon>Rhabditida</taxon>
        <taxon>Tylenchina</taxon>
        <taxon>Panagrolaimomorpha</taxon>
        <taxon>Panagrolaimoidea</taxon>
        <taxon>Panagrolaimidae</taxon>
        <taxon>Panagrolaimus</taxon>
    </lineage>
</organism>
<protein>
    <submittedName>
        <fullName evidence="2">Uncharacterized protein</fullName>
    </submittedName>
</protein>
<reference evidence="2" key="1">
    <citation type="submission" date="2022-11" db="UniProtKB">
        <authorList>
            <consortium name="WormBaseParasite"/>
        </authorList>
    </citation>
    <scope>IDENTIFICATION</scope>
</reference>
<name>A0A914QQJ3_9BILA</name>
<dbReference type="AlphaFoldDB" id="A0A914QQJ3"/>
<dbReference type="WBParaSite" id="PDA_v2.g570.t1">
    <property type="protein sequence ID" value="PDA_v2.g570.t1"/>
    <property type="gene ID" value="PDA_v2.g570"/>
</dbReference>
<proteinExistence type="predicted"/>
<accession>A0A914QQJ3</accession>
<dbReference type="Proteomes" id="UP000887578">
    <property type="component" value="Unplaced"/>
</dbReference>